<evidence type="ECO:0000313" key="2">
    <source>
        <dbReference type="EMBL" id="MDP9821157.1"/>
    </source>
</evidence>
<sequence>MNDGAGFWTASPGGHLQGVDDQLGAHVVGDRPAHHLPGEHIEHRAAVDLPGSGGALGDVGAPQQVRSSGRELALHQVLVDRLSRTVAASLVAVADSAAPGDPQQPGDPLAADPNAQSEPELGVHPRRPVGVAGFAVDVDDRVRQIGVGEIAL</sequence>
<keyword evidence="3" id="KW-1185">Reference proteome</keyword>
<accession>A0ABT9NL57</accession>
<proteinExistence type="predicted"/>
<reference evidence="2 3" key="1">
    <citation type="submission" date="2023-07" db="EMBL/GenBank/DDBJ databases">
        <title>Sequencing the genomes of 1000 actinobacteria strains.</title>
        <authorList>
            <person name="Klenk H.-P."/>
        </authorList>
    </citation>
    <scope>NUCLEOTIDE SEQUENCE [LARGE SCALE GENOMIC DNA]</scope>
    <source>
        <strain evidence="2 3">GD13</strain>
    </source>
</reference>
<organism evidence="2 3">
    <name type="scientific">Nocardioides massiliensis</name>
    <dbReference type="NCBI Taxonomy" id="1325935"/>
    <lineage>
        <taxon>Bacteria</taxon>
        <taxon>Bacillati</taxon>
        <taxon>Actinomycetota</taxon>
        <taxon>Actinomycetes</taxon>
        <taxon>Propionibacteriales</taxon>
        <taxon>Nocardioidaceae</taxon>
        <taxon>Nocardioides</taxon>
    </lineage>
</organism>
<evidence type="ECO:0000256" key="1">
    <source>
        <dbReference type="SAM" id="MobiDB-lite"/>
    </source>
</evidence>
<protein>
    <submittedName>
        <fullName evidence="2">Uncharacterized protein</fullName>
    </submittedName>
</protein>
<name>A0ABT9NL57_9ACTN</name>
<dbReference type="EMBL" id="JAUSQM010000001">
    <property type="protein sequence ID" value="MDP9821157.1"/>
    <property type="molecule type" value="Genomic_DNA"/>
</dbReference>
<gene>
    <name evidence="2" type="ORF">J2S59_000966</name>
</gene>
<dbReference type="Proteomes" id="UP001240447">
    <property type="component" value="Unassembled WGS sequence"/>
</dbReference>
<comment type="caution">
    <text evidence="2">The sequence shown here is derived from an EMBL/GenBank/DDBJ whole genome shotgun (WGS) entry which is preliminary data.</text>
</comment>
<evidence type="ECO:0000313" key="3">
    <source>
        <dbReference type="Proteomes" id="UP001240447"/>
    </source>
</evidence>
<feature type="region of interest" description="Disordered" evidence="1">
    <location>
        <begin position="95"/>
        <end position="126"/>
    </location>
</feature>